<dbReference type="Pfam" id="PF00106">
    <property type="entry name" value="adh_short"/>
    <property type="match status" value="1"/>
</dbReference>
<dbReference type="PANTHER" id="PTHR43639">
    <property type="entry name" value="OXIDOREDUCTASE, SHORT-CHAIN DEHYDROGENASE/REDUCTASE FAMILY (AFU_ORTHOLOGUE AFUA_5G02870)"/>
    <property type="match status" value="1"/>
</dbReference>
<proteinExistence type="inferred from homology"/>
<dbReference type="EMBL" id="UINC01077905">
    <property type="protein sequence ID" value="SVC18473.1"/>
    <property type="molecule type" value="Genomic_DNA"/>
</dbReference>
<name>A0A382K4P3_9ZZZZ</name>
<evidence type="ECO:0000313" key="3">
    <source>
        <dbReference type="EMBL" id="SVC18473.1"/>
    </source>
</evidence>
<evidence type="ECO:0008006" key="4">
    <source>
        <dbReference type="Google" id="ProtNLM"/>
    </source>
</evidence>
<dbReference type="AlphaFoldDB" id="A0A382K4P3"/>
<dbReference type="PRINTS" id="PR00081">
    <property type="entry name" value="GDHRDH"/>
</dbReference>
<dbReference type="Gene3D" id="3.40.50.720">
    <property type="entry name" value="NAD(P)-binding Rossmann-like Domain"/>
    <property type="match status" value="1"/>
</dbReference>
<dbReference type="InterPro" id="IPR002347">
    <property type="entry name" value="SDR_fam"/>
</dbReference>
<dbReference type="InterPro" id="IPR036291">
    <property type="entry name" value="NAD(P)-bd_dom_sf"/>
</dbReference>
<sequence>MDMGLAGKVALVTGGARDVGREIGMALANEGAALAINYRGSEDEANRLVAEIKGAGGTAKAYGADVSDYEAVCAMTEQIVNDLGRLDILVNNAGYVKPNRFVKTVPE</sequence>
<keyword evidence="2" id="KW-0560">Oxidoreductase</keyword>
<evidence type="ECO:0000256" key="1">
    <source>
        <dbReference type="ARBA" id="ARBA00006484"/>
    </source>
</evidence>
<reference evidence="3" key="1">
    <citation type="submission" date="2018-05" db="EMBL/GenBank/DDBJ databases">
        <authorList>
            <person name="Lanie J.A."/>
            <person name="Ng W.-L."/>
            <person name="Kazmierczak K.M."/>
            <person name="Andrzejewski T.M."/>
            <person name="Davidsen T.M."/>
            <person name="Wayne K.J."/>
            <person name="Tettelin H."/>
            <person name="Glass J.I."/>
            <person name="Rusch D."/>
            <person name="Podicherti R."/>
            <person name="Tsui H.-C.T."/>
            <person name="Winkler M.E."/>
        </authorList>
    </citation>
    <scope>NUCLEOTIDE SEQUENCE</scope>
</reference>
<evidence type="ECO:0000256" key="2">
    <source>
        <dbReference type="ARBA" id="ARBA00023002"/>
    </source>
</evidence>
<comment type="similarity">
    <text evidence="1">Belongs to the short-chain dehydrogenases/reductases (SDR) family.</text>
</comment>
<feature type="non-terminal residue" evidence="3">
    <location>
        <position position="107"/>
    </location>
</feature>
<dbReference type="PANTHER" id="PTHR43639:SF1">
    <property type="entry name" value="SHORT-CHAIN DEHYDROGENASE_REDUCTASE FAMILY PROTEIN"/>
    <property type="match status" value="1"/>
</dbReference>
<organism evidence="3">
    <name type="scientific">marine metagenome</name>
    <dbReference type="NCBI Taxonomy" id="408172"/>
    <lineage>
        <taxon>unclassified sequences</taxon>
        <taxon>metagenomes</taxon>
        <taxon>ecological metagenomes</taxon>
    </lineage>
</organism>
<dbReference type="GO" id="GO:0016491">
    <property type="term" value="F:oxidoreductase activity"/>
    <property type="evidence" value="ECO:0007669"/>
    <property type="project" value="UniProtKB-KW"/>
</dbReference>
<accession>A0A382K4P3</accession>
<protein>
    <recommendedName>
        <fullName evidence="4">SDR family NAD(P)-dependent oxidoreductase</fullName>
    </recommendedName>
</protein>
<gene>
    <name evidence="3" type="ORF">METZ01_LOCUS271327</name>
</gene>
<dbReference type="SUPFAM" id="SSF51735">
    <property type="entry name" value="NAD(P)-binding Rossmann-fold domains"/>
    <property type="match status" value="1"/>
</dbReference>